<evidence type="ECO:0000256" key="4">
    <source>
        <dbReference type="ARBA" id="ARBA00022989"/>
    </source>
</evidence>
<dbReference type="InterPro" id="IPR005344">
    <property type="entry name" value="TMEM33/Pom33"/>
</dbReference>
<dbReference type="PhylomeDB" id="B3S9P4"/>
<name>B3S9P4_TRIAD</name>
<evidence type="ECO:0000256" key="3">
    <source>
        <dbReference type="ARBA" id="ARBA00022692"/>
    </source>
</evidence>
<dbReference type="GO" id="GO:0016020">
    <property type="term" value="C:membrane"/>
    <property type="evidence" value="ECO:0007669"/>
    <property type="project" value="UniProtKB-SubCell"/>
</dbReference>
<accession>B3S9P4</accession>
<keyword evidence="3 6" id="KW-0812">Transmembrane</keyword>
<dbReference type="GO" id="GO:0071786">
    <property type="term" value="P:endoplasmic reticulum tubular network organization"/>
    <property type="evidence" value="ECO:0000318"/>
    <property type="project" value="GO_Central"/>
</dbReference>
<protein>
    <recommendedName>
        <fullName evidence="9">Transmembrane protein 33</fullName>
    </recommendedName>
</protein>
<dbReference type="KEGG" id="tad:TRIADDRAFT_38348"/>
<dbReference type="PANTHER" id="PTHR12703:SF4">
    <property type="entry name" value="TRANSMEMBRANE PROTEIN 33"/>
    <property type="match status" value="1"/>
</dbReference>
<dbReference type="FunCoup" id="B3S9P4">
    <property type="interactions" value="1690"/>
</dbReference>
<evidence type="ECO:0000313" key="8">
    <source>
        <dbReference type="Proteomes" id="UP000009022"/>
    </source>
</evidence>
<comment type="subcellular location">
    <subcellularLocation>
        <location evidence="1">Membrane</location>
        <topology evidence="1">Multi-pass membrane protein</topology>
    </subcellularLocation>
</comment>
<dbReference type="Proteomes" id="UP000009022">
    <property type="component" value="Unassembled WGS sequence"/>
</dbReference>
<dbReference type="RefSeq" id="XP_002116998.1">
    <property type="nucleotide sequence ID" value="XM_002116962.1"/>
</dbReference>
<gene>
    <name evidence="7" type="ORF">TRIADDRAFT_38348</name>
</gene>
<dbReference type="OMA" id="FFSIRPT"/>
<dbReference type="InParanoid" id="B3S9P4"/>
<dbReference type="PANTHER" id="PTHR12703">
    <property type="entry name" value="TRANSMEMBRANE PROTEIN 33"/>
    <property type="match status" value="1"/>
</dbReference>
<organism evidence="7 8">
    <name type="scientific">Trichoplax adhaerens</name>
    <name type="common">Trichoplax reptans</name>
    <dbReference type="NCBI Taxonomy" id="10228"/>
    <lineage>
        <taxon>Eukaryota</taxon>
        <taxon>Metazoa</taxon>
        <taxon>Placozoa</taxon>
        <taxon>Uniplacotomia</taxon>
        <taxon>Trichoplacea</taxon>
        <taxon>Trichoplacidae</taxon>
        <taxon>Trichoplax</taxon>
    </lineage>
</organism>
<keyword evidence="5 6" id="KW-0472">Membrane</keyword>
<dbReference type="STRING" id="10228.B3S9P4"/>
<feature type="transmembrane region" description="Helical" evidence="6">
    <location>
        <begin position="12"/>
        <end position="33"/>
    </location>
</feature>
<dbReference type="AlphaFoldDB" id="B3S9P4"/>
<comment type="similarity">
    <text evidence="2">Belongs to the PER33/POM33 family.</text>
</comment>
<keyword evidence="8" id="KW-1185">Reference proteome</keyword>
<dbReference type="InterPro" id="IPR051645">
    <property type="entry name" value="PER33/POM33_regulator"/>
</dbReference>
<sequence>MKEFLTQNKLQTCMWISRIVTVWSCIFYILPITGIQLVHYRRAIMCGAITSSIRTYQRSPPFQMSREYLNQLVREDSFHYLLFCFLFMAHMPITPVLFPVGIFALLHACTFTTTLLNLTSPGSFQMLRGLTSYVHQKQQMLMMFAASTEVILMPMVIFQLFSGGGSILLPFVYYRFLCMRYTSQRNPYSRQVFYQYRLAIEYLTSRPSCPAFLRTFGYRFINFVNKLCP</sequence>
<dbReference type="eggNOG" id="KOG4002">
    <property type="taxonomic scope" value="Eukaryota"/>
</dbReference>
<feature type="transmembrane region" description="Helical" evidence="6">
    <location>
        <begin position="77"/>
        <end position="94"/>
    </location>
</feature>
<dbReference type="GeneID" id="6758149"/>
<keyword evidence="4 6" id="KW-1133">Transmembrane helix</keyword>
<dbReference type="GO" id="GO:0005783">
    <property type="term" value="C:endoplasmic reticulum"/>
    <property type="evidence" value="ECO:0000318"/>
    <property type="project" value="GO_Central"/>
</dbReference>
<dbReference type="OrthoDB" id="5581259at2759"/>
<feature type="transmembrane region" description="Helical" evidence="6">
    <location>
        <begin position="140"/>
        <end position="161"/>
    </location>
</feature>
<evidence type="ECO:0000256" key="2">
    <source>
        <dbReference type="ARBA" id="ARBA00007322"/>
    </source>
</evidence>
<evidence type="ECO:0000256" key="6">
    <source>
        <dbReference type="SAM" id="Phobius"/>
    </source>
</evidence>
<proteinExistence type="inferred from homology"/>
<evidence type="ECO:0000256" key="5">
    <source>
        <dbReference type="ARBA" id="ARBA00023136"/>
    </source>
</evidence>
<evidence type="ECO:0008006" key="9">
    <source>
        <dbReference type="Google" id="ProtNLM"/>
    </source>
</evidence>
<dbReference type="EMBL" id="DS985259">
    <property type="protein sequence ID" value="EDV20572.1"/>
    <property type="molecule type" value="Genomic_DNA"/>
</dbReference>
<dbReference type="GO" id="GO:0061024">
    <property type="term" value="P:membrane organization"/>
    <property type="evidence" value="ECO:0000318"/>
    <property type="project" value="GO_Central"/>
</dbReference>
<evidence type="ECO:0000313" key="7">
    <source>
        <dbReference type="EMBL" id="EDV20572.1"/>
    </source>
</evidence>
<dbReference type="CTD" id="6758149"/>
<dbReference type="HOGENOM" id="CLU_071391_0_0_1"/>
<dbReference type="Pfam" id="PF03661">
    <property type="entry name" value="TMEM33_Pom33"/>
    <property type="match status" value="1"/>
</dbReference>
<evidence type="ECO:0000256" key="1">
    <source>
        <dbReference type="ARBA" id="ARBA00004141"/>
    </source>
</evidence>
<reference evidence="7 8" key="1">
    <citation type="journal article" date="2008" name="Nature">
        <title>The Trichoplax genome and the nature of placozoans.</title>
        <authorList>
            <person name="Srivastava M."/>
            <person name="Begovic E."/>
            <person name="Chapman J."/>
            <person name="Putnam N.H."/>
            <person name="Hellsten U."/>
            <person name="Kawashima T."/>
            <person name="Kuo A."/>
            <person name="Mitros T."/>
            <person name="Salamov A."/>
            <person name="Carpenter M.L."/>
            <person name="Signorovitch A.Y."/>
            <person name="Moreno M.A."/>
            <person name="Kamm K."/>
            <person name="Grimwood J."/>
            <person name="Schmutz J."/>
            <person name="Shapiro H."/>
            <person name="Grigoriev I.V."/>
            <person name="Buss L.W."/>
            <person name="Schierwater B."/>
            <person name="Dellaporta S.L."/>
            <person name="Rokhsar D.S."/>
        </authorList>
    </citation>
    <scope>NUCLEOTIDE SEQUENCE [LARGE SCALE GENOMIC DNA]</scope>
    <source>
        <strain evidence="7 8">Grell-BS-1999</strain>
    </source>
</reference>